<name>A0A154MS17_9PSEU</name>
<evidence type="ECO:0000313" key="3">
    <source>
        <dbReference type="EMBL" id="OKA05152.1"/>
    </source>
</evidence>
<organism evidence="2 4">
    <name type="scientific">Amycolatopsis regifaucium</name>
    <dbReference type="NCBI Taxonomy" id="546365"/>
    <lineage>
        <taxon>Bacteria</taxon>
        <taxon>Bacillati</taxon>
        <taxon>Actinomycetota</taxon>
        <taxon>Actinomycetes</taxon>
        <taxon>Pseudonocardiales</taxon>
        <taxon>Pseudonocardiaceae</taxon>
        <taxon>Amycolatopsis</taxon>
    </lineage>
</organism>
<dbReference type="Proteomes" id="UP000076321">
    <property type="component" value="Unassembled WGS sequence"/>
</dbReference>
<dbReference type="Pfam" id="PF13478">
    <property type="entry name" value="XdhC_C"/>
    <property type="match status" value="1"/>
</dbReference>
<evidence type="ECO:0000259" key="1">
    <source>
        <dbReference type="Pfam" id="PF13478"/>
    </source>
</evidence>
<dbReference type="EMBL" id="LQCI01000009">
    <property type="protein sequence ID" value="KZB86259.1"/>
    <property type="molecule type" value="Genomic_DNA"/>
</dbReference>
<protein>
    <submittedName>
        <fullName evidence="2">Xanthine dehydrogenase</fullName>
    </submittedName>
</protein>
<dbReference type="OrthoDB" id="5242066at2"/>
<dbReference type="InterPro" id="IPR027051">
    <property type="entry name" value="XdhC_Rossmann_dom"/>
</dbReference>
<dbReference type="AlphaFoldDB" id="A0A154MS17"/>
<sequence length="165" mass="17450">MREDGRVSDEQRVLVAVFATPVASYLLRYGKDLGYTTVLFEPDGARATDVANGFEAVSTVPGLGAGTDVVVTDHNRPELGEVLKAVLDHPARWVGVLGNPRRVGPHVAALKALDVPENQIARVQRPVGLNIGSRTPPEIAVATLAGLLADRNGRPGGFEFPPPGD</sequence>
<reference evidence="3 5" key="2">
    <citation type="submission" date="2016-11" db="EMBL/GenBank/DDBJ databases">
        <title>Genome sequencing of Amycolatopsis regifaucium.</title>
        <authorList>
            <person name="Mayilraj S."/>
            <person name="Kaur N."/>
        </authorList>
    </citation>
    <scope>NUCLEOTIDE SEQUENCE [LARGE SCALE GENOMIC DNA]</scope>
    <source>
        <strain evidence="3 5">GY080</strain>
    </source>
</reference>
<accession>A0A154MS17</accession>
<keyword evidence="5" id="KW-1185">Reference proteome</keyword>
<dbReference type="Proteomes" id="UP000186883">
    <property type="component" value="Unassembled WGS sequence"/>
</dbReference>
<comment type="caution">
    <text evidence="2">The sequence shown here is derived from an EMBL/GenBank/DDBJ whole genome shotgun (WGS) entry which is preliminary data.</text>
</comment>
<dbReference type="PANTHER" id="PTHR30388:SF6">
    <property type="entry name" value="XANTHINE DEHYDROGENASE SUBUNIT A-RELATED"/>
    <property type="match status" value="1"/>
</dbReference>
<feature type="domain" description="XdhC Rossmann" evidence="1">
    <location>
        <begin position="14"/>
        <end position="146"/>
    </location>
</feature>
<gene>
    <name evidence="3" type="ORF">ATP06_0229375</name>
    <name evidence="2" type="ORF">AVL48_29275</name>
</gene>
<evidence type="ECO:0000313" key="2">
    <source>
        <dbReference type="EMBL" id="KZB86259.1"/>
    </source>
</evidence>
<dbReference type="EMBL" id="LOBU02000019">
    <property type="protein sequence ID" value="OKA05152.1"/>
    <property type="molecule type" value="Genomic_DNA"/>
</dbReference>
<evidence type="ECO:0000313" key="4">
    <source>
        <dbReference type="Proteomes" id="UP000076321"/>
    </source>
</evidence>
<dbReference type="PANTHER" id="PTHR30388">
    <property type="entry name" value="ALDEHYDE OXIDOREDUCTASE MOLYBDENUM COFACTOR ASSEMBLY PROTEIN"/>
    <property type="match status" value="1"/>
</dbReference>
<dbReference type="Gene3D" id="3.40.50.720">
    <property type="entry name" value="NAD(P)-binding Rossmann-like Domain"/>
    <property type="match status" value="1"/>
</dbReference>
<reference evidence="2 4" key="1">
    <citation type="submission" date="2015-12" db="EMBL/GenBank/DDBJ databases">
        <title>Amycolatopsis regifaucium genome sequencing and assembly.</title>
        <authorList>
            <person name="Mayilraj S."/>
        </authorList>
    </citation>
    <scope>NUCLEOTIDE SEQUENCE [LARGE SCALE GENOMIC DNA]</scope>
    <source>
        <strain evidence="2 4">GY080</strain>
    </source>
</reference>
<evidence type="ECO:0000313" key="5">
    <source>
        <dbReference type="Proteomes" id="UP000186883"/>
    </source>
</evidence>
<proteinExistence type="predicted"/>
<dbReference type="InterPro" id="IPR052698">
    <property type="entry name" value="MoCofactor_Util/Proc"/>
</dbReference>